<dbReference type="PROSITE" id="PS50106">
    <property type="entry name" value="PDZ"/>
    <property type="match status" value="1"/>
</dbReference>
<evidence type="ECO:0000313" key="3">
    <source>
        <dbReference type="Proteomes" id="UP000515202"/>
    </source>
</evidence>
<proteinExistence type="predicted"/>
<dbReference type="AlphaFoldDB" id="A0A6P3RZZ8"/>
<protein>
    <submittedName>
        <fullName evidence="4">Caspase recruitment domain-containing protein 14-like</fullName>
    </submittedName>
</protein>
<gene>
    <name evidence="4" type="primary">LOC105311185</name>
</gene>
<feature type="compositionally biased region" description="Low complexity" evidence="1">
    <location>
        <begin position="7"/>
        <end position="22"/>
    </location>
</feature>
<evidence type="ECO:0000313" key="4">
    <source>
        <dbReference type="RefSeq" id="XP_011385508.2"/>
    </source>
</evidence>
<feature type="domain" description="PDZ" evidence="2">
    <location>
        <begin position="34"/>
        <end position="109"/>
    </location>
</feature>
<feature type="non-terminal residue" evidence="4">
    <location>
        <position position="271"/>
    </location>
</feature>
<dbReference type="GO" id="GO:0005737">
    <property type="term" value="C:cytoplasm"/>
    <property type="evidence" value="ECO:0007669"/>
    <property type="project" value="TreeGrafter"/>
</dbReference>
<name>A0A6P3RZZ8_PTEVA</name>
<sequence>MSHRTAADQSPAASASQSSTAPVRRRPARKILSQVTVLAFQGDALLEQISVIGGNLTGIFIHRVTPGSAADEMALRPGTQILRVDYEATAPSFKAVLEGATLEHAVGLLMRVNGFCCLSVKVNVEGYKKLVQDLEAKVATSGDSFYIRVNLAMEGRAEGELQVHCSDILHVTDTLCQGQGCWHAHRVGPYSTKDVEHGTVPNYSQAQQLLVALIQDMAQPRIAARKVRWPASCPDPGRGSRAGPALLPASPPPAHVACGRGRPVQPSFARG</sequence>
<dbReference type="CDD" id="cd06736">
    <property type="entry name" value="PDZ_CARD11_CARD14-like"/>
    <property type="match status" value="1"/>
</dbReference>
<dbReference type="Proteomes" id="UP000515202">
    <property type="component" value="Unplaced"/>
</dbReference>
<accession>A0A6P3RZZ8</accession>
<dbReference type="RefSeq" id="XP_011385508.2">
    <property type="nucleotide sequence ID" value="XM_011387206.2"/>
</dbReference>
<dbReference type="OrthoDB" id="8795751at2759"/>
<evidence type="ECO:0000259" key="2">
    <source>
        <dbReference type="PROSITE" id="PS50106"/>
    </source>
</evidence>
<feature type="region of interest" description="Disordered" evidence="1">
    <location>
        <begin position="1"/>
        <end position="25"/>
    </location>
</feature>
<dbReference type="GeneID" id="105311185"/>
<reference evidence="4" key="1">
    <citation type="submission" date="2025-08" db="UniProtKB">
        <authorList>
            <consortium name="RefSeq"/>
        </authorList>
    </citation>
    <scope>IDENTIFICATION</scope>
    <source>
        <tissue evidence="4">Kidney</tissue>
    </source>
</reference>
<dbReference type="InterPro" id="IPR036034">
    <property type="entry name" value="PDZ_sf"/>
</dbReference>
<feature type="region of interest" description="Disordered" evidence="1">
    <location>
        <begin position="230"/>
        <end position="254"/>
    </location>
</feature>
<dbReference type="SUPFAM" id="SSF50156">
    <property type="entry name" value="PDZ domain-like"/>
    <property type="match status" value="1"/>
</dbReference>
<dbReference type="GO" id="GO:0050700">
    <property type="term" value="F:CARD domain binding"/>
    <property type="evidence" value="ECO:0007669"/>
    <property type="project" value="TreeGrafter"/>
</dbReference>
<dbReference type="KEGG" id="pvp:105311185"/>
<organism evidence="3 4">
    <name type="scientific">Pteropus vampyrus</name>
    <name type="common">Large flying fox</name>
    <dbReference type="NCBI Taxonomy" id="132908"/>
    <lineage>
        <taxon>Eukaryota</taxon>
        <taxon>Metazoa</taxon>
        <taxon>Chordata</taxon>
        <taxon>Craniata</taxon>
        <taxon>Vertebrata</taxon>
        <taxon>Euteleostomi</taxon>
        <taxon>Mammalia</taxon>
        <taxon>Eutheria</taxon>
        <taxon>Laurasiatheria</taxon>
        <taxon>Chiroptera</taxon>
        <taxon>Yinpterochiroptera</taxon>
        <taxon>Pteropodoidea</taxon>
        <taxon>Pteropodidae</taxon>
        <taxon>Pteropodinae</taxon>
        <taxon>Pteropus</taxon>
    </lineage>
</organism>
<dbReference type="PANTHER" id="PTHR14559:SF1">
    <property type="entry name" value="CASPASE RECRUITMENT DOMAIN-CONTAINING PROTEIN 14"/>
    <property type="match status" value="1"/>
</dbReference>
<dbReference type="InterPro" id="IPR001478">
    <property type="entry name" value="PDZ"/>
</dbReference>
<dbReference type="Gene3D" id="2.30.42.10">
    <property type="match status" value="1"/>
</dbReference>
<keyword evidence="3" id="KW-1185">Reference proteome</keyword>
<evidence type="ECO:0000256" key="1">
    <source>
        <dbReference type="SAM" id="MobiDB-lite"/>
    </source>
</evidence>
<dbReference type="FunFam" id="2.30.42.10:FF:000172">
    <property type="entry name" value="Caspase recruitment domain family member 14"/>
    <property type="match status" value="1"/>
</dbReference>
<dbReference type="Gene3D" id="2.30.30.40">
    <property type="entry name" value="SH3 Domains"/>
    <property type="match status" value="1"/>
</dbReference>
<dbReference type="PANTHER" id="PTHR14559">
    <property type="entry name" value="CASPASE RECRUITMENT DOMAIN FAMILY"/>
    <property type="match status" value="1"/>
</dbReference>